<keyword evidence="9" id="KW-1185">Reference proteome</keyword>
<dbReference type="Pfam" id="PF12838">
    <property type="entry name" value="Fer4_7"/>
    <property type="match status" value="2"/>
</dbReference>
<accession>A0ABW0YJ96</accession>
<keyword evidence="4 6" id="KW-0408">Iron</keyword>
<feature type="binding site" evidence="6">
    <location>
        <position position="71"/>
    </location>
    <ligand>
        <name>[4Fe-4S] cluster</name>
        <dbReference type="ChEBI" id="CHEBI:49883"/>
        <label>2</label>
    </ligand>
</feature>
<dbReference type="HAMAP" id="MF_02201">
    <property type="entry name" value="NapF"/>
    <property type="match status" value="1"/>
</dbReference>
<comment type="similarity">
    <text evidence="6">Belongs to the NapF family.</text>
</comment>
<dbReference type="PROSITE" id="PS00198">
    <property type="entry name" value="4FE4S_FER_1"/>
    <property type="match status" value="1"/>
</dbReference>
<feature type="binding site" evidence="6">
    <location>
        <position position="39"/>
    </location>
    <ligand>
        <name>[4Fe-4S] cluster</name>
        <dbReference type="ChEBI" id="CHEBI:49883"/>
        <label>1</label>
    </ligand>
</feature>
<evidence type="ECO:0000256" key="5">
    <source>
        <dbReference type="ARBA" id="ARBA00023014"/>
    </source>
</evidence>
<comment type="caution">
    <text evidence="8">The sequence shown here is derived from an EMBL/GenBank/DDBJ whole genome shotgun (WGS) entry which is preliminary data.</text>
</comment>
<gene>
    <name evidence="6 8" type="primary">napF</name>
    <name evidence="8" type="ORF">ACFPVW_17235</name>
</gene>
<keyword evidence="3 6" id="KW-0677">Repeat</keyword>
<comment type="subunit">
    <text evidence="6">Interacts with the cytoplasmic NapA precursor.</text>
</comment>
<feature type="binding site" evidence="6">
    <location>
        <position position="74"/>
    </location>
    <ligand>
        <name>[4Fe-4S] cluster</name>
        <dbReference type="ChEBI" id="CHEBI:49883"/>
        <label>2</label>
    </ligand>
</feature>
<evidence type="ECO:0000256" key="4">
    <source>
        <dbReference type="ARBA" id="ARBA00023004"/>
    </source>
</evidence>
<dbReference type="NCBIfam" id="TIGR00402">
    <property type="entry name" value="napF"/>
    <property type="match status" value="1"/>
</dbReference>
<evidence type="ECO:0000313" key="8">
    <source>
        <dbReference type="EMBL" id="MFC5707760.1"/>
    </source>
</evidence>
<dbReference type="Proteomes" id="UP001596132">
    <property type="component" value="Unassembled WGS sequence"/>
</dbReference>
<keyword evidence="5 6" id="KW-0411">Iron-sulfur</keyword>
<feature type="binding site" evidence="6">
    <location>
        <position position="143"/>
    </location>
    <ligand>
        <name>[4Fe-4S] cluster</name>
        <dbReference type="ChEBI" id="CHEBI:49883"/>
        <label>3</label>
    </ligand>
</feature>
<dbReference type="InterPro" id="IPR004496">
    <property type="entry name" value="NapF"/>
</dbReference>
<feature type="binding site" evidence="6">
    <location>
        <position position="77"/>
    </location>
    <ligand>
        <name>[4Fe-4S] cluster</name>
        <dbReference type="ChEBI" id="CHEBI:49883"/>
        <label>2</label>
    </ligand>
</feature>
<evidence type="ECO:0000256" key="3">
    <source>
        <dbReference type="ARBA" id="ARBA00022737"/>
    </source>
</evidence>
<feature type="domain" description="4Fe-4S ferredoxin-type" evidence="7">
    <location>
        <begin position="134"/>
        <end position="163"/>
    </location>
</feature>
<dbReference type="EMBL" id="JBHSPP010000017">
    <property type="protein sequence ID" value="MFC5707760.1"/>
    <property type="molecule type" value="Genomic_DNA"/>
</dbReference>
<evidence type="ECO:0000256" key="1">
    <source>
        <dbReference type="ARBA" id="ARBA00022485"/>
    </source>
</evidence>
<protein>
    <recommendedName>
        <fullName evidence="6">Ferredoxin-type protein NapF</fullName>
    </recommendedName>
</protein>
<dbReference type="CDD" id="cd10564">
    <property type="entry name" value="NapF_like"/>
    <property type="match status" value="1"/>
</dbReference>
<dbReference type="PROSITE" id="PS51379">
    <property type="entry name" value="4FE4S_FER_2"/>
    <property type="match status" value="3"/>
</dbReference>
<comment type="function">
    <text evidence="6">Could be involved in the maturation of NapA, the catalytic subunit of the periplasmic nitrate reductase, before its export into the periplasm.</text>
</comment>
<evidence type="ECO:0000313" key="9">
    <source>
        <dbReference type="Proteomes" id="UP001596132"/>
    </source>
</evidence>
<reference evidence="9" key="1">
    <citation type="journal article" date="2019" name="Int. J. Syst. Evol. Microbiol.">
        <title>The Global Catalogue of Microorganisms (GCM) 10K type strain sequencing project: providing services to taxonomists for standard genome sequencing and annotation.</title>
        <authorList>
            <consortium name="The Broad Institute Genomics Platform"/>
            <consortium name="The Broad Institute Genome Sequencing Center for Infectious Disease"/>
            <person name="Wu L."/>
            <person name="Ma J."/>
        </authorList>
    </citation>
    <scope>NUCLEOTIDE SEQUENCE [LARGE SCALE GENOMIC DNA]</scope>
    <source>
        <strain evidence="9">KCTC 15012</strain>
    </source>
</reference>
<feature type="binding site" evidence="6">
    <location>
        <position position="149"/>
    </location>
    <ligand>
        <name>[4Fe-4S] cluster</name>
        <dbReference type="ChEBI" id="CHEBI:49883"/>
        <label>3</label>
    </ligand>
</feature>
<keyword evidence="2 6" id="KW-0479">Metal-binding</keyword>
<dbReference type="RefSeq" id="WP_042641896.1">
    <property type="nucleotide sequence ID" value="NZ_CDDF01000011.1"/>
</dbReference>
<feature type="binding site" evidence="6">
    <location>
        <position position="45"/>
    </location>
    <ligand>
        <name>[4Fe-4S] cluster</name>
        <dbReference type="ChEBI" id="CHEBI:49883"/>
        <label>1</label>
    </ligand>
</feature>
<comment type="subcellular location">
    <subcellularLocation>
        <location evidence="6">Cytoplasm</location>
    </subcellularLocation>
</comment>
<evidence type="ECO:0000259" key="7">
    <source>
        <dbReference type="PROSITE" id="PS51379"/>
    </source>
</evidence>
<keyword evidence="6" id="KW-0963">Cytoplasm</keyword>
<proteinExistence type="inferred from homology"/>
<evidence type="ECO:0000256" key="6">
    <source>
        <dbReference type="HAMAP-Rule" id="MF_02201"/>
    </source>
</evidence>
<evidence type="ECO:0000256" key="2">
    <source>
        <dbReference type="ARBA" id="ARBA00022723"/>
    </source>
</evidence>
<dbReference type="InterPro" id="IPR017900">
    <property type="entry name" value="4Fe4S_Fe_S_CS"/>
</dbReference>
<sequence length="173" mass="18602">MPDGVNLSRRSLFRGRLSPTEPKVQLPWSVSWADFVADCTRCGDCLVACPEQILVKGDGGFPTVDFLRGECTFCTDCVTACQAPIFRPTTQAPWDYVAHIEAGCLASAQVFCQRCQDSCELQAIRFSPQLGRVPTPSVDSELCNGCGACVADCPVGSIRIGVRHGDAPTGSKR</sequence>
<name>A0ABW0YJ96_9GAMM</name>
<feature type="binding site" evidence="6">
    <location>
        <position position="42"/>
    </location>
    <ligand>
        <name>[4Fe-4S] cluster</name>
        <dbReference type="ChEBI" id="CHEBI:49883"/>
        <label>1</label>
    </ligand>
</feature>
<feature type="binding site" evidence="6">
    <location>
        <position position="81"/>
    </location>
    <ligand>
        <name>[4Fe-4S] cluster</name>
        <dbReference type="ChEBI" id="CHEBI:49883"/>
        <label>2</label>
    </ligand>
</feature>
<feature type="domain" description="4Fe-4S ferredoxin-type" evidence="7">
    <location>
        <begin position="28"/>
        <end position="59"/>
    </location>
</feature>
<keyword evidence="1 6" id="KW-0004">4Fe-4S</keyword>
<feature type="binding site" evidence="6">
    <location>
        <position position="153"/>
    </location>
    <ligand>
        <name>[4Fe-4S] cluster</name>
        <dbReference type="ChEBI" id="CHEBI:49883"/>
        <label>3</label>
    </ligand>
</feature>
<dbReference type="Gene3D" id="3.30.70.20">
    <property type="match status" value="2"/>
</dbReference>
<dbReference type="InterPro" id="IPR017896">
    <property type="entry name" value="4Fe4S_Fe-S-bd"/>
</dbReference>
<organism evidence="8 9">
    <name type="scientific">Aeromonas eucrenophila</name>
    <dbReference type="NCBI Taxonomy" id="649"/>
    <lineage>
        <taxon>Bacteria</taxon>
        <taxon>Pseudomonadati</taxon>
        <taxon>Pseudomonadota</taxon>
        <taxon>Gammaproteobacteria</taxon>
        <taxon>Aeromonadales</taxon>
        <taxon>Aeromonadaceae</taxon>
        <taxon>Aeromonas</taxon>
    </lineage>
</organism>
<feature type="binding site" evidence="6">
    <location>
        <position position="49"/>
    </location>
    <ligand>
        <name>[4Fe-4S] cluster</name>
        <dbReference type="ChEBI" id="CHEBI:49883"/>
        <label>1</label>
    </ligand>
</feature>
<dbReference type="SUPFAM" id="SSF54862">
    <property type="entry name" value="4Fe-4S ferredoxins"/>
    <property type="match status" value="1"/>
</dbReference>
<comment type="cofactor">
    <cofactor evidence="6">
        <name>[4Fe-4S] cluster</name>
        <dbReference type="ChEBI" id="CHEBI:49883"/>
    </cofactor>
</comment>
<feature type="binding site" evidence="6">
    <location>
        <position position="146"/>
    </location>
    <ligand>
        <name>[4Fe-4S] cluster</name>
        <dbReference type="ChEBI" id="CHEBI:49883"/>
        <label>3</label>
    </ligand>
</feature>
<feature type="domain" description="4Fe-4S ferredoxin-type" evidence="7">
    <location>
        <begin position="60"/>
        <end position="91"/>
    </location>
</feature>